<name>A0ABQ4TJU7_9HYPH</name>
<proteinExistence type="inferred from homology"/>
<evidence type="ECO:0000256" key="3">
    <source>
        <dbReference type="PROSITE-ProRule" id="PRU00284"/>
    </source>
</evidence>
<accession>A0ABQ4TJU7</accession>
<dbReference type="PANTHER" id="PTHR32089:SF112">
    <property type="entry name" value="LYSOZYME-LIKE PROTEIN-RELATED"/>
    <property type="match status" value="1"/>
</dbReference>
<dbReference type="SMART" id="SM00283">
    <property type="entry name" value="MA"/>
    <property type="match status" value="1"/>
</dbReference>
<keyword evidence="6" id="KW-1185">Reference proteome</keyword>
<dbReference type="PROSITE" id="PS50111">
    <property type="entry name" value="CHEMOTAXIS_TRANSDUC_2"/>
    <property type="match status" value="1"/>
</dbReference>
<dbReference type="EMBL" id="BPRA01000009">
    <property type="protein sequence ID" value="GJE55604.1"/>
    <property type="molecule type" value="Genomic_DNA"/>
</dbReference>
<evidence type="ECO:0000259" key="4">
    <source>
        <dbReference type="PROSITE" id="PS50111"/>
    </source>
</evidence>
<evidence type="ECO:0000313" key="5">
    <source>
        <dbReference type="EMBL" id="GJE55604.1"/>
    </source>
</evidence>
<organism evidence="5 6">
    <name type="scientific">Methylobacterium thuringiense</name>
    <dbReference type="NCBI Taxonomy" id="1003091"/>
    <lineage>
        <taxon>Bacteria</taxon>
        <taxon>Pseudomonadati</taxon>
        <taxon>Pseudomonadota</taxon>
        <taxon>Alphaproteobacteria</taxon>
        <taxon>Hyphomicrobiales</taxon>
        <taxon>Methylobacteriaceae</taxon>
        <taxon>Methylobacterium</taxon>
    </lineage>
</organism>
<evidence type="ECO:0000256" key="2">
    <source>
        <dbReference type="ARBA" id="ARBA00029447"/>
    </source>
</evidence>
<evidence type="ECO:0000313" key="6">
    <source>
        <dbReference type="Proteomes" id="UP001055101"/>
    </source>
</evidence>
<dbReference type="InterPro" id="IPR004090">
    <property type="entry name" value="Chemotax_Me-accpt_rcpt"/>
</dbReference>
<dbReference type="PANTHER" id="PTHR32089">
    <property type="entry name" value="METHYL-ACCEPTING CHEMOTAXIS PROTEIN MCPB"/>
    <property type="match status" value="1"/>
</dbReference>
<feature type="domain" description="Methyl-accepting transducer" evidence="4">
    <location>
        <begin position="151"/>
        <end position="394"/>
    </location>
</feature>
<comment type="caution">
    <text evidence="5">The sequence shown here is derived from an EMBL/GenBank/DDBJ whole genome shotgun (WGS) entry which is preliminary data.</text>
</comment>
<dbReference type="PRINTS" id="PR00260">
    <property type="entry name" value="CHEMTRNSDUCR"/>
</dbReference>
<dbReference type="Pfam" id="PF00015">
    <property type="entry name" value="MCPsignal"/>
    <property type="match status" value="1"/>
</dbReference>
<comment type="similarity">
    <text evidence="2">Belongs to the methyl-accepting chemotaxis (MCP) protein family.</text>
</comment>
<sequence length="414" mass="42975">MALPRILQAKPRPVSPATVRAIDYAAVMDFLPVNVLLLDPITAEITYANRYSVQTLQGLREHLPATVDPMAMVGSSMDVFHKNPAHQRAIVGNPDRLPWRTKIRLGPKTLDLHVTAVRSTSGDYLAALLTWADVTSLADAIGRFDSTMTAAVAEAEQATSSMRSAADAALDTTRQTAGSASAASAGAAETVATVQSVAAAVEELNASNAEIMRQMSASNRATGEAVEEARRARERVQTLSTASHTIGEVVGMISKIAAQTNLLALNATIEAARAGEAGRGFAVVASEVKALAGQTAKATADIAHQVGLIQDATNQTSAVMDRIGTVIDGINQTATAVAVTAEEQAAAAGEIGRSARIAAGLTAKVGSSIEAVALTAAQSSHSAETSLSATDRIERQMNDIVGAVSVFLTEVRKI</sequence>
<reference evidence="5" key="1">
    <citation type="journal article" date="2021" name="Front. Microbiol.">
        <title>Comprehensive Comparative Genomics and Phenotyping of Methylobacterium Species.</title>
        <authorList>
            <person name="Alessa O."/>
            <person name="Ogura Y."/>
            <person name="Fujitani Y."/>
            <person name="Takami H."/>
            <person name="Hayashi T."/>
            <person name="Sahin N."/>
            <person name="Tani A."/>
        </authorList>
    </citation>
    <scope>NUCLEOTIDE SEQUENCE</scope>
    <source>
        <strain evidence="5">DSM 23674</strain>
    </source>
</reference>
<evidence type="ECO:0000256" key="1">
    <source>
        <dbReference type="ARBA" id="ARBA00023224"/>
    </source>
</evidence>
<dbReference type="Proteomes" id="UP001055101">
    <property type="component" value="Unassembled WGS sequence"/>
</dbReference>
<dbReference type="Gene3D" id="1.10.287.950">
    <property type="entry name" value="Methyl-accepting chemotaxis protein"/>
    <property type="match status" value="1"/>
</dbReference>
<reference evidence="5" key="2">
    <citation type="submission" date="2021-08" db="EMBL/GenBank/DDBJ databases">
        <authorList>
            <person name="Tani A."/>
            <person name="Ola A."/>
            <person name="Ogura Y."/>
            <person name="Katsura K."/>
            <person name="Hayashi T."/>
        </authorList>
    </citation>
    <scope>NUCLEOTIDE SEQUENCE</scope>
    <source>
        <strain evidence="5">DSM 23674</strain>
    </source>
</reference>
<dbReference type="InterPro" id="IPR004089">
    <property type="entry name" value="MCPsignal_dom"/>
</dbReference>
<gene>
    <name evidence="5" type="ORF">EKPJFOCH_2099</name>
</gene>
<dbReference type="Gene3D" id="3.30.450.20">
    <property type="entry name" value="PAS domain"/>
    <property type="match status" value="1"/>
</dbReference>
<dbReference type="SUPFAM" id="SSF58104">
    <property type="entry name" value="Methyl-accepting chemotaxis protein (MCP) signaling domain"/>
    <property type="match status" value="1"/>
</dbReference>
<keyword evidence="1 3" id="KW-0807">Transducer</keyword>
<protein>
    <recommendedName>
        <fullName evidence="4">Methyl-accepting transducer domain-containing protein</fullName>
    </recommendedName>
</protein>